<reference evidence="1 2" key="1">
    <citation type="submission" date="2018-07" db="EMBL/GenBank/DDBJ databases">
        <title>Genomic Encyclopedia of Type Strains, Phase IV (KMG-IV): sequencing the most valuable type-strain genomes for metagenomic binning, comparative biology and taxonomic classification.</title>
        <authorList>
            <person name="Goeker M."/>
        </authorList>
    </citation>
    <scope>NUCLEOTIDE SEQUENCE [LARGE SCALE GENOMIC DNA]</scope>
    <source>
        <strain evidence="1 2">DSM 27016</strain>
    </source>
</reference>
<dbReference type="EMBL" id="QPJT01000054">
    <property type="protein sequence ID" value="RCX07387.1"/>
    <property type="molecule type" value="Genomic_DNA"/>
</dbReference>
<keyword evidence="1" id="KW-0418">Kinase</keyword>
<dbReference type="AlphaFoldDB" id="A0A369AGV9"/>
<organism evidence="1 2">
    <name type="scientific">Anaerobacterium chartisolvens</name>
    <dbReference type="NCBI Taxonomy" id="1297424"/>
    <lineage>
        <taxon>Bacteria</taxon>
        <taxon>Bacillati</taxon>
        <taxon>Bacillota</taxon>
        <taxon>Clostridia</taxon>
        <taxon>Eubacteriales</taxon>
        <taxon>Oscillospiraceae</taxon>
        <taxon>Anaerobacterium</taxon>
    </lineage>
</organism>
<dbReference type="InterPro" id="IPR027417">
    <property type="entry name" value="P-loop_NTPase"/>
</dbReference>
<gene>
    <name evidence="1" type="ORF">DFR58_1544</name>
</gene>
<dbReference type="SUPFAM" id="SSF52540">
    <property type="entry name" value="P-loop containing nucleoside triphosphate hydrolases"/>
    <property type="match status" value="1"/>
</dbReference>
<dbReference type="RefSeq" id="WP_114300443.1">
    <property type="nucleotide sequence ID" value="NZ_QPJT01000054.1"/>
</dbReference>
<proteinExistence type="predicted"/>
<dbReference type="GO" id="GO:0016301">
    <property type="term" value="F:kinase activity"/>
    <property type="evidence" value="ECO:0007669"/>
    <property type="project" value="UniProtKB-KW"/>
</dbReference>
<dbReference type="OrthoDB" id="9781180at2"/>
<dbReference type="Proteomes" id="UP000253034">
    <property type="component" value="Unassembled WGS sequence"/>
</dbReference>
<dbReference type="Pfam" id="PF13189">
    <property type="entry name" value="Cytidylate_kin2"/>
    <property type="match status" value="1"/>
</dbReference>
<comment type="caution">
    <text evidence="1">The sequence shown here is derived from an EMBL/GenBank/DDBJ whole genome shotgun (WGS) entry which is preliminary data.</text>
</comment>
<keyword evidence="2" id="KW-1185">Reference proteome</keyword>
<accession>A0A369AGV9</accession>
<evidence type="ECO:0000313" key="2">
    <source>
        <dbReference type="Proteomes" id="UP000253034"/>
    </source>
</evidence>
<sequence>MKIITISREFGSGGRELGKRLANIMNFDYYDSEIIAAVAKKSGLDPNYVEDKLNNHGWHNFPITFRSTIGSATYMQSSKVALLLEQKRVIEEIATLGKNCIIVGRNADVILKKYNPFNIFVYAAVEAKIKRCTERASESKQLTEKDLVQKMKEIDKIRSQTRDILSGSDWGQRDAYHLTINTSDWDIKDLAPAVAAFANSWFGRKS</sequence>
<protein>
    <submittedName>
        <fullName evidence="1">Cytidylate kinase</fullName>
    </submittedName>
</protein>
<keyword evidence="1" id="KW-0808">Transferase</keyword>
<evidence type="ECO:0000313" key="1">
    <source>
        <dbReference type="EMBL" id="RCX07387.1"/>
    </source>
</evidence>
<dbReference type="Gene3D" id="3.40.50.300">
    <property type="entry name" value="P-loop containing nucleotide triphosphate hydrolases"/>
    <property type="match status" value="1"/>
</dbReference>
<name>A0A369AGV9_9FIRM</name>